<evidence type="ECO:0000259" key="2">
    <source>
        <dbReference type="PROSITE" id="PS50104"/>
    </source>
</evidence>
<dbReference type="EMBL" id="BMYM01000003">
    <property type="protein sequence ID" value="GHD38386.1"/>
    <property type="molecule type" value="Genomic_DNA"/>
</dbReference>
<reference evidence="3" key="2">
    <citation type="submission" date="2020-09" db="EMBL/GenBank/DDBJ databases">
        <authorList>
            <person name="Sun Q."/>
            <person name="Kim S."/>
        </authorList>
    </citation>
    <scope>NUCLEOTIDE SEQUENCE</scope>
    <source>
        <strain evidence="3">KCTC 23430</strain>
    </source>
</reference>
<accession>A0A918XMU3</accession>
<evidence type="ECO:0000256" key="1">
    <source>
        <dbReference type="SAM" id="Phobius"/>
    </source>
</evidence>
<sequence length="682" mass="75345">MQYRAFISHSHDDAKFAAWLQRALENWRVPRRLQQRVGYSRIKPIFRDRTDLRAATSLGEQIEAVLTHSDNMIVVCSEAAARSEWVEREILRYRELNPAGQILPLIVSGEPPYCFPRPLIEDADGNALEPLAADARKAGDGRRDAVLKLLAGLIDVDFDELKQRDFQRRQQRLTAVAALSAGVAAVTLYLAYLAYEARDDANRRREQADDLIAFMLGDLRGNLEPIGKLDILDAVGDKALDYFSELEGEDITPEVVLKHAMAMRQIGEVQMARGDLSAASVAFERSLAALGSIRDTHPEPISVVYEIAQNEFWLGNVAYEQNDAEQRTTRLKNYLAGAKALVALDPNSVISQQELAWGYGNLGVIALEEGNFGAAERHLLQSLKVQQALNDRLPRAQQLEEQQSIYSWLGEAAYRQGNVSDALVHYENEFTALDEIVQLSDDMLLRELLSSNGMRLALAKLYVGDHQGSLNDSARAYEQANALNEYDPENFYWMRGRVQCATTYSRSLLHAGDESAAFAVMESLAQLPREVRDAQGGRADAVMSYLDAVSQRALSQWALGDLPSARAGLAEALAFARDQPEPNVTINADAFARLYLLAAEIAEHSSEGVQARALRQRAHAVLRLPEQPSLEPSSRVLTALVLDKLQLEGATLAFEDVRSLGGAVDSSEALAQLAGVRVPAKP</sequence>
<proteinExistence type="predicted"/>
<dbReference type="Proteomes" id="UP000644693">
    <property type="component" value="Unassembled WGS sequence"/>
</dbReference>
<dbReference type="SUPFAM" id="SSF52200">
    <property type="entry name" value="Toll/Interleukin receptor TIR domain"/>
    <property type="match status" value="1"/>
</dbReference>
<keyword evidence="1" id="KW-0472">Membrane</keyword>
<dbReference type="InterPro" id="IPR011990">
    <property type="entry name" value="TPR-like_helical_dom_sf"/>
</dbReference>
<dbReference type="InterPro" id="IPR035897">
    <property type="entry name" value="Toll_tir_struct_dom_sf"/>
</dbReference>
<evidence type="ECO:0000313" key="4">
    <source>
        <dbReference type="Proteomes" id="UP000644693"/>
    </source>
</evidence>
<feature type="domain" description="TIR" evidence="2">
    <location>
        <begin position="1"/>
        <end position="139"/>
    </location>
</feature>
<dbReference type="InterPro" id="IPR000157">
    <property type="entry name" value="TIR_dom"/>
</dbReference>
<dbReference type="PROSITE" id="PS50104">
    <property type="entry name" value="TIR"/>
    <property type="match status" value="1"/>
</dbReference>
<dbReference type="Pfam" id="PF13676">
    <property type="entry name" value="TIR_2"/>
    <property type="match status" value="1"/>
</dbReference>
<gene>
    <name evidence="3" type="ORF">GCM10007053_28910</name>
</gene>
<dbReference type="RefSeq" id="WP_189478529.1">
    <property type="nucleotide sequence ID" value="NZ_BMYM01000003.1"/>
</dbReference>
<evidence type="ECO:0000313" key="3">
    <source>
        <dbReference type="EMBL" id="GHD38386.1"/>
    </source>
</evidence>
<organism evidence="3 4">
    <name type="scientific">Parahalioglobus pacificus</name>
    <dbReference type="NCBI Taxonomy" id="930806"/>
    <lineage>
        <taxon>Bacteria</taxon>
        <taxon>Pseudomonadati</taxon>
        <taxon>Pseudomonadota</taxon>
        <taxon>Gammaproteobacteria</taxon>
        <taxon>Cellvibrionales</taxon>
        <taxon>Halieaceae</taxon>
        <taxon>Parahalioglobus</taxon>
    </lineage>
</organism>
<feature type="transmembrane region" description="Helical" evidence="1">
    <location>
        <begin position="173"/>
        <end position="195"/>
    </location>
</feature>
<dbReference type="InterPro" id="IPR019734">
    <property type="entry name" value="TPR_rpt"/>
</dbReference>
<dbReference type="Gene3D" id="3.40.50.10140">
    <property type="entry name" value="Toll/interleukin-1 receptor homology (TIR) domain"/>
    <property type="match status" value="1"/>
</dbReference>
<dbReference type="SMART" id="SM00028">
    <property type="entry name" value="TPR"/>
    <property type="match status" value="3"/>
</dbReference>
<dbReference type="GO" id="GO:0007165">
    <property type="term" value="P:signal transduction"/>
    <property type="evidence" value="ECO:0007669"/>
    <property type="project" value="InterPro"/>
</dbReference>
<comment type="caution">
    <text evidence="3">The sequence shown here is derived from an EMBL/GenBank/DDBJ whole genome shotgun (WGS) entry which is preliminary data.</text>
</comment>
<keyword evidence="4" id="KW-1185">Reference proteome</keyword>
<dbReference type="AlphaFoldDB" id="A0A918XMU3"/>
<dbReference type="Gene3D" id="1.25.40.10">
    <property type="entry name" value="Tetratricopeptide repeat domain"/>
    <property type="match status" value="1"/>
</dbReference>
<keyword evidence="1" id="KW-1133">Transmembrane helix</keyword>
<keyword evidence="1" id="KW-0812">Transmembrane</keyword>
<protein>
    <recommendedName>
        <fullName evidence="2">TIR domain-containing protein</fullName>
    </recommendedName>
</protein>
<reference evidence="3" key="1">
    <citation type="journal article" date="2014" name="Int. J. Syst. Evol. Microbiol.">
        <title>Complete genome sequence of Corynebacterium casei LMG S-19264T (=DSM 44701T), isolated from a smear-ripened cheese.</title>
        <authorList>
            <consortium name="US DOE Joint Genome Institute (JGI-PGF)"/>
            <person name="Walter F."/>
            <person name="Albersmeier A."/>
            <person name="Kalinowski J."/>
            <person name="Ruckert C."/>
        </authorList>
    </citation>
    <scope>NUCLEOTIDE SEQUENCE</scope>
    <source>
        <strain evidence="3">KCTC 23430</strain>
    </source>
</reference>
<name>A0A918XMU3_9GAMM</name>
<dbReference type="SUPFAM" id="SSF48452">
    <property type="entry name" value="TPR-like"/>
    <property type="match status" value="1"/>
</dbReference>